<dbReference type="EMBL" id="CP046147">
    <property type="protein sequence ID" value="WFG39707.1"/>
    <property type="molecule type" value="Genomic_DNA"/>
</dbReference>
<reference evidence="5 6" key="1">
    <citation type="submission" date="2019-11" db="EMBL/GenBank/DDBJ databases">
        <authorList>
            <person name="Cho J.-C."/>
        </authorList>
    </citation>
    <scope>NUCLEOTIDE SEQUENCE [LARGE SCALE GENOMIC DNA]</scope>
    <source>
        <strain evidence="4 5">JH1073</strain>
        <strain evidence="3 6">JH702</strain>
    </source>
</reference>
<dbReference type="EMBL" id="WMBE01000001">
    <property type="protein sequence ID" value="MDG0865542.1"/>
    <property type="molecule type" value="Genomic_DNA"/>
</dbReference>
<dbReference type="AlphaFoldDB" id="A0AAJ5ZJ54"/>
<dbReference type="InterPro" id="IPR034593">
    <property type="entry name" value="DgoD-like"/>
</dbReference>
<reference evidence="5" key="3">
    <citation type="submission" date="2023-06" db="EMBL/GenBank/DDBJ databases">
        <title>Pangenomics reveal diversification of enzyme families and niche specialization in globally abundant SAR202 bacteria.</title>
        <authorList>
            <person name="Saw J.H.W."/>
        </authorList>
    </citation>
    <scope>NUCLEOTIDE SEQUENCE [LARGE SCALE GENOMIC DNA]</scope>
    <source>
        <strain evidence="5">JH1073</strain>
    </source>
</reference>
<dbReference type="InterPro" id="IPR013341">
    <property type="entry name" value="Mandelate_racemase_N_dom"/>
</dbReference>
<accession>A0AAJ5ZJ54</accession>
<dbReference type="RefSeq" id="WP_342823684.1">
    <property type="nucleotide sequence ID" value="NZ_CP046146.1"/>
</dbReference>
<dbReference type="Proteomes" id="UP001321249">
    <property type="component" value="Unassembled WGS sequence"/>
</dbReference>
<sequence length="403" mass="45444">MATAAVINRIETLRNPEYPMIVWAKVYSSDGYVGLGETSFSPDAIEAYIHGDIAPYLLGKDPDQLDMHWDTLGRRMKVNRGRSVDASSVSAIDMALWDLYARRNDQPLYQVLGGLAREKIRVYNTCAGYSYGVKVSGGWKPGQIDYRPEQPYEDYHAFMTDAGELADSLMSEGFTAMKIWPFDKYSNESNGQFIHNTELEEGTEPFRKIREKVGNKMDVMVEMHSLWNLSSAKRIAKSVEPHNPFWFEDPVPMDNIDTLAEFRRSTEVATTASETVATRWAFREMFEKQAMTICMLDISWVGGISEAKRIASMAHAYHMPVAPHDCVGPVTLMFSVHLSLNAPNALIQETVRAYNNTWYKDIVDQLPKIENGYAFPPTGVGSGTNLIDKFLNDPQTTTMNSEL</sequence>
<feature type="domain" description="Mandelate racemase/muconate lactonizing enzyme C-terminal" evidence="2">
    <location>
        <begin position="159"/>
        <end position="269"/>
    </location>
</feature>
<gene>
    <name evidence="3" type="ORF">GKO46_00440</name>
    <name evidence="4" type="ORF">GKO48_08780</name>
</gene>
<evidence type="ECO:0000256" key="1">
    <source>
        <dbReference type="ARBA" id="ARBA00023239"/>
    </source>
</evidence>
<dbReference type="SFLD" id="SFLDS00001">
    <property type="entry name" value="Enolase"/>
    <property type="match status" value="1"/>
</dbReference>
<dbReference type="InterPro" id="IPR029065">
    <property type="entry name" value="Enolase_C-like"/>
</dbReference>
<keyword evidence="1" id="KW-0456">Lyase</keyword>
<dbReference type="InterPro" id="IPR029017">
    <property type="entry name" value="Enolase-like_N"/>
</dbReference>
<dbReference type="GO" id="GO:0016829">
    <property type="term" value="F:lyase activity"/>
    <property type="evidence" value="ECO:0007669"/>
    <property type="project" value="UniProtKB-KW"/>
</dbReference>
<dbReference type="PANTHER" id="PTHR48080">
    <property type="entry name" value="D-GALACTONATE DEHYDRATASE-RELATED"/>
    <property type="match status" value="1"/>
</dbReference>
<dbReference type="Gene3D" id="3.20.20.120">
    <property type="entry name" value="Enolase-like C-terminal domain"/>
    <property type="match status" value="1"/>
</dbReference>
<reference evidence="4" key="2">
    <citation type="journal article" date="2023" name="Nat. Commun.">
        <title>Cultivation of marine bacteria of the SAR202 clade.</title>
        <authorList>
            <person name="Lim Y."/>
            <person name="Seo J.H."/>
            <person name="Giovannoni S.J."/>
            <person name="Kang I."/>
            <person name="Cho J.C."/>
        </authorList>
    </citation>
    <scope>NUCLEOTIDE SEQUENCE</scope>
    <source>
        <strain evidence="4">JH1073</strain>
    </source>
</reference>
<proteinExistence type="predicted"/>
<keyword evidence="5" id="KW-1185">Reference proteome</keyword>
<dbReference type="PANTHER" id="PTHR48080:SF2">
    <property type="entry name" value="D-GALACTONATE DEHYDRATASE"/>
    <property type="match status" value="1"/>
</dbReference>
<evidence type="ECO:0000313" key="3">
    <source>
        <dbReference type="EMBL" id="MDG0865542.1"/>
    </source>
</evidence>
<protein>
    <submittedName>
        <fullName evidence="4">Mandelate racemase/muconate lactonizing enzyme family protein</fullName>
    </submittedName>
</protein>
<dbReference type="Gene3D" id="3.30.390.10">
    <property type="entry name" value="Enolase-like, N-terminal domain"/>
    <property type="match status" value="1"/>
</dbReference>
<dbReference type="Pfam" id="PF02746">
    <property type="entry name" value="MR_MLE_N"/>
    <property type="match status" value="1"/>
</dbReference>
<dbReference type="SUPFAM" id="SSF51604">
    <property type="entry name" value="Enolase C-terminal domain-like"/>
    <property type="match status" value="1"/>
</dbReference>
<dbReference type="SMART" id="SM00922">
    <property type="entry name" value="MR_MLE"/>
    <property type="match status" value="1"/>
</dbReference>
<dbReference type="CDD" id="cd03316">
    <property type="entry name" value="MR_like"/>
    <property type="match status" value="1"/>
</dbReference>
<dbReference type="Pfam" id="PF13378">
    <property type="entry name" value="MR_MLE_C"/>
    <property type="match status" value="1"/>
</dbReference>
<evidence type="ECO:0000313" key="5">
    <source>
        <dbReference type="Proteomes" id="UP001219901"/>
    </source>
</evidence>
<dbReference type="Proteomes" id="UP001219901">
    <property type="component" value="Chromosome"/>
</dbReference>
<dbReference type="SFLD" id="SFLDG00179">
    <property type="entry name" value="mandelate_racemase"/>
    <property type="match status" value="1"/>
</dbReference>
<dbReference type="InterPro" id="IPR013342">
    <property type="entry name" value="Mandelate_racemase_C"/>
</dbReference>
<evidence type="ECO:0000313" key="6">
    <source>
        <dbReference type="Proteomes" id="UP001321249"/>
    </source>
</evidence>
<evidence type="ECO:0000313" key="4">
    <source>
        <dbReference type="EMBL" id="WFG39707.1"/>
    </source>
</evidence>
<evidence type="ECO:0000259" key="2">
    <source>
        <dbReference type="SMART" id="SM00922"/>
    </source>
</evidence>
<name>A0AAJ5ZJ54_9CHLR</name>
<organism evidence="4 5">
    <name type="scientific">Candidatus Lucifugimonas marina</name>
    <dbReference type="NCBI Taxonomy" id="3038979"/>
    <lineage>
        <taxon>Bacteria</taxon>
        <taxon>Bacillati</taxon>
        <taxon>Chloroflexota</taxon>
        <taxon>Dehalococcoidia</taxon>
        <taxon>SAR202 cluster</taxon>
        <taxon>Candidatus Lucifugimonadales</taxon>
        <taxon>Candidatus Lucifugimonadaceae</taxon>
        <taxon>Candidatus Lucifugimonas</taxon>
    </lineage>
</organism>
<dbReference type="InterPro" id="IPR036849">
    <property type="entry name" value="Enolase-like_C_sf"/>
</dbReference>
<dbReference type="SUPFAM" id="SSF54826">
    <property type="entry name" value="Enolase N-terminal domain-like"/>
    <property type="match status" value="1"/>
</dbReference>